<dbReference type="InterPro" id="IPR016039">
    <property type="entry name" value="Thiolase-like"/>
</dbReference>
<proteinExistence type="inferred from homology"/>
<dbReference type="PANTHER" id="PTHR43074">
    <property type="entry name" value="OMEGA-3 POLYUNSATURATED FATTY ACID SYNTHASE PFAB-RELATED"/>
    <property type="match status" value="1"/>
</dbReference>
<dbReference type="InterPro" id="IPR052568">
    <property type="entry name" value="PKS-FAS_Synthase"/>
</dbReference>
<dbReference type="InterPro" id="IPR020841">
    <property type="entry name" value="PKS_Beta-ketoAc_synthase_dom"/>
</dbReference>
<evidence type="ECO:0000259" key="3">
    <source>
        <dbReference type="PROSITE" id="PS52004"/>
    </source>
</evidence>
<keyword evidence="1" id="KW-0808">Transferase</keyword>
<feature type="region of interest" description="Disordered" evidence="2">
    <location>
        <begin position="453"/>
        <end position="500"/>
    </location>
</feature>
<dbReference type="GeneID" id="57097816"/>
<dbReference type="InterPro" id="IPR014030">
    <property type="entry name" value="Ketoacyl_synth_N"/>
</dbReference>
<dbReference type="PROSITE" id="PS52004">
    <property type="entry name" value="KS3_2"/>
    <property type="match status" value="2"/>
</dbReference>
<dbReference type="Proteomes" id="UP000222310">
    <property type="component" value="Unassembled WGS sequence"/>
</dbReference>
<dbReference type="SMART" id="SM00825">
    <property type="entry name" value="PKS_KS"/>
    <property type="match status" value="1"/>
</dbReference>
<dbReference type="InterPro" id="IPR014043">
    <property type="entry name" value="Acyl_transferase_dom"/>
</dbReference>
<feature type="domain" description="Ketosynthase family 3 (KS3)" evidence="3">
    <location>
        <begin position="1"/>
        <end position="450"/>
    </location>
</feature>
<comment type="similarity">
    <text evidence="1">Belongs to the thiolase-like superfamily. Beta-ketoacyl-ACP synthases family.</text>
</comment>
<dbReference type="InterPro" id="IPR014031">
    <property type="entry name" value="Ketoacyl_synth_C"/>
</dbReference>
<evidence type="ECO:0000256" key="1">
    <source>
        <dbReference type="RuleBase" id="RU003694"/>
    </source>
</evidence>
<organism evidence="4 5">
    <name type="scientific">Nostoc linckia z8</name>
    <dbReference type="NCBI Taxonomy" id="1628746"/>
    <lineage>
        <taxon>Bacteria</taxon>
        <taxon>Bacillati</taxon>
        <taxon>Cyanobacteriota</taxon>
        <taxon>Cyanophyceae</taxon>
        <taxon>Nostocales</taxon>
        <taxon>Nostocaceae</taxon>
        <taxon>Nostoc</taxon>
    </lineage>
</organism>
<dbReference type="SUPFAM" id="SSF53901">
    <property type="entry name" value="Thiolase-like"/>
    <property type="match status" value="2"/>
</dbReference>
<dbReference type="Pfam" id="PF00109">
    <property type="entry name" value="ketoacyl-synt"/>
    <property type="match status" value="2"/>
</dbReference>
<dbReference type="Gene3D" id="3.40.47.10">
    <property type="match status" value="2"/>
</dbReference>
<dbReference type="SMART" id="SM00827">
    <property type="entry name" value="PKS_AT"/>
    <property type="match status" value="1"/>
</dbReference>
<dbReference type="EMBL" id="LAHD01000069">
    <property type="protein sequence ID" value="PHK01575.1"/>
    <property type="molecule type" value="Genomic_DNA"/>
</dbReference>
<dbReference type="InterPro" id="IPR016035">
    <property type="entry name" value="Acyl_Trfase/lysoPLipase"/>
</dbReference>
<dbReference type="PANTHER" id="PTHR43074:SF1">
    <property type="entry name" value="BETA-KETOACYL SYNTHASE FAMILY PROTEIN-RELATED"/>
    <property type="match status" value="1"/>
</dbReference>
<dbReference type="SUPFAM" id="SSF52151">
    <property type="entry name" value="FabD/lysophospholipase-like"/>
    <property type="match status" value="1"/>
</dbReference>
<feature type="compositionally biased region" description="Low complexity" evidence="2">
    <location>
        <begin position="481"/>
        <end position="500"/>
    </location>
</feature>
<reference evidence="4 5" key="1">
    <citation type="submission" date="2015-02" db="EMBL/GenBank/DDBJ databases">
        <title>Nostoc linckia genome annotation.</title>
        <authorList>
            <person name="Zhou Z."/>
        </authorList>
    </citation>
    <scope>NUCLEOTIDE SEQUENCE [LARGE SCALE GENOMIC DNA]</scope>
    <source>
        <strain evidence="5">z8</strain>
    </source>
</reference>
<comment type="caution">
    <text evidence="4">The sequence shown here is derived from an EMBL/GenBank/DDBJ whole genome shotgun (WGS) entry which is preliminary data.</text>
</comment>
<evidence type="ECO:0000256" key="2">
    <source>
        <dbReference type="SAM" id="MobiDB-lite"/>
    </source>
</evidence>
<dbReference type="NCBIfam" id="TIGR02816">
    <property type="entry name" value="pfaB_fam"/>
    <property type="match status" value="1"/>
</dbReference>
<dbReference type="Gene3D" id="3.30.70.3290">
    <property type="match status" value="1"/>
</dbReference>
<dbReference type="Pfam" id="PF02801">
    <property type="entry name" value="Ketoacyl-synt_C"/>
    <property type="match status" value="2"/>
</dbReference>
<feature type="region of interest" description="Disordered" evidence="2">
    <location>
        <begin position="1490"/>
        <end position="1509"/>
    </location>
</feature>
<dbReference type="InterPro" id="IPR001227">
    <property type="entry name" value="Ac_transferase_dom_sf"/>
</dbReference>
<dbReference type="CDD" id="cd00833">
    <property type="entry name" value="PKS"/>
    <property type="match status" value="2"/>
</dbReference>
<accession>A0A9Q5Z9R9</accession>
<protein>
    <submittedName>
        <fullName evidence="4">Beta-ketoacyl synthase</fullName>
    </submittedName>
</protein>
<feature type="compositionally biased region" description="Basic and acidic residues" evidence="2">
    <location>
        <begin position="455"/>
        <end position="465"/>
    </location>
</feature>
<dbReference type="InterPro" id="IPR014181">
    <property type="entry name" value="Omega3_polyunsat_FA_synth-like"/>
</dbReference>
<dbReference type="RefSeq" id="WP_099070486.1">
    <property type="nucleotide sequence ID" value="NZ_LAHD01000069.1"/>
</dbReference>
<feature type="compositionally biased region" description="Polar residues" evidence="2">
    <location>
        <begin position="1490"/>
        <end position="1502"/>
    </location>
</feature>
<dbReference type="GO" id="GO:0016746">
    <property type="term" value="F:acyltransferase activity"/>
    <property type="evidence" value="ECO:0007669"/>
    <property type="project" value="InterPro"/>
</dbReference>
<name>A0A9Q5Z9R9_NOSLI</name>
<evidence type="ECO:0000313" key="4">
    <source>
        <dbReference type="EMBL" id="PHK01575.1"/>
    </source>
</evidence>
<evidence type="ECO:0000313" key="5">
    <source>
        <dbReference type="Proteomes" id="UP000222310"/>
    </source>
</evidence>
<dbReference type="Gene3D" id="3.40.366.10">
    <property type="entry name" value="Malonyl-Coenzyme A Acyl Carrier Protein, domain 2"/>
    <property type="match status" value="2"/>
</dbReference>
<sequence>MEKIAIIALSCLFPDAKNPEEFWQNIINKKDSTSSATIQEFGVDPEIFHHPLKGTPDKTYSLKGGYIRNFEFDPSGYNLPPELLASLDNTFKWSLYAAKQAILQSGYWGNQSVLSKCGVILGNLSFPTKLSNQLFSPIYQKTITPALKELLQLPDLDLPTLPIANQASLYNAMISGLPAAIIAQALSLSRINLCLDAACSSSFYAIKLASHYLRSHKADVMLAGAISSADSLFVRMLFSGVQGFPENGLSRPLDKSSRGLIPADGVGVVMLKRYSDAVRDGDKILATICGNGLSNDGKGKHLLSPNPKGQILAFERAYNEAKINPQSIDYLECHATGTLLGDTTEFNSIETFFGQHQAAPLIGSAKANTGHLLTAAGMVGLTKVILSMSNGVIPPTLNVTEPIATENSKISPDKIVKTATAWPNNNTAIKRAAISAFGFGGTNSHLILEQVEEDTGTRGHGDTGKENAGTQKDEDTETSFSASPRLPISASSSLSASPRLPISASSSKLAIVGMDAFFGKCNGLDAFERSIYDGTQHFVSLPPQRWQGIENQENLLKEYGLPEGKAPVGAYIQDFEIDTLACKIPPNEVDKLNPQQLLLLKVSDRALKDAKIPEGSNVAVIIAAETELSVHQLQQRWNLPWQVKEGLLSQEISLPNEQQTQLETIVKDSLHHPVEIGEYVSHIANIMASRISALWNFTGPAFTMTAGENSALKALEVAQMLLAAGEVDAVVVGAVDLAGGVENVLLRSQMAKVNTGINTLSYDQNADGWTVGEGAGAVVLKRHDTALENAERIYAVIDAVSIGQANSTVVDGETISQVCKQAFDIAGIQPTEVNYLEVCGSGIPQEDAAEITGLLQAYPPVGDGLHCAIGSVKANIGHTYVASGIASLIKNALCLYHRYIPATPNWSGVKTPQVWQGSPFYVATESRPWFLGKNAKSRVSALNSIGCDGSFAHVILSEEGSQEERSSRYLEEKPFCLFPIPADDSSSLFAALDNFQKIIENSASLKAIASEYFENFQKQSAAKYVLSITGRNQKELLKEIESARKGVNNAFERGGDWQTPVGSYFTAKPLGKKGEIAYIYPAAVNSYLGIGRTLFRLFPRVFNDLMVKSIYKRAADVEPLVFPRSLKKFTTRELETLEKKLLDDSLAMFEAEMFCTRLLTTIIRDDFQVKPKYIFGYSLGETSMMVAQGVWSNFYEGSSSFNSSALFGDRLSGPKNAVREYWGLPKIPSASDNNLWGNYVLMASPEQVRECLKNEQRVYLTQINTPEEVLIAGEPEACQRVIKTLGCNAFPAPFDHVIHSETMRSEYGELVKLNTLPSQNIPGVVFYSAAEYQPIKLESGEIARSIATGLSQQLDFPRLVNRLYADGAKIFIEAGAGNVCSRWIDKILQGKEHITVSLNRRGMDDHTAFVKALAKLVSHQVDVDLSPLYSVAQTTNQSKATLRTVTLGGQSITDSILTEDNRQIFGNLVEKCKGDRPKIQPQILPNSSLEIPSEISSQTTNPDRIPPSPLHPEKVAAKNIINNVFEFKQEVKSSESTAIEQTTTQPTFSPPTTTRKLRRIIHMSDLNKSQYQKLNANNSKITKAHTAFLQARQEFSKQMSEIIQLQLACAQNLLEEESK</sequence>
<gene>
    <name evidence="4" type="ORF">VF08_21835</name>
</gene>
<feature type="domain" description="Ketosynthase family 3 (KS3)" evidence="3">
    <location>
        <begin position="506"/>
        <end position="958"/>
    </location>
</feature>